<gene>
    <name evidence="2" type="ORF">TH25_24365</name>
</gene>
<protein>
    <submittedName>
        <fullName evidence="2">Uncharacterized protein</fullName>
    </submittedName>
</protein>
<dbReference type="Proteomes" id="UP000252517">
    <property type="component" value="Unassembled WGS sequence"/>
</dbReference>
<dbReference type="EMBL" id="JPWH01000038">
    <property type="protein sequence ID" value="RCK40942.1"/>
    <property type="molecule type" value="Genomic_DNA"/>
</dbReference>
<evidence type="ECO:0000313" key="3">
    <source>
        <dbReference type="Proteomes" id="UP000252517"/>
    </source>
</evidence>
<organism evidence="2 3">
    <name type="scientific">Thalassospira profundimaris</name>
    <dbReference type="NCBI Taxonomy" id="502049"/>
    <lineage>
        <taxon>Bacteria</taxon>
        <taxon>Pseudomonadati</taxon>
        <taxon>Pseudomonadota</taxon>
        <taxon>Alphaproteobacteria</taxon>
        <taxon>Rhodospirillales</taxon>
        <taxon>Thalassospiraceae</taxon>
        <taxon>Thalassospira</taxon>
    </lineage>
</organism>
<evidence type="ECO:0000256" key="1">
    <source>
        <dbReference type="SAM" id="MobiDB-lite"/>
    </source>
</evidence>
<dbReference type="AlphaFoldDB" id="A0A367WKE4"/>
<proteinExistence type="predicted"/>
<evidence type="ECO:0000313" key="2">
    <source>
        <dbReference type="EMBL" id="RCK40942.1"/>
    </source>
</evidence>
<reference evidence="2 3" key="1">
    <citation type="submission" date="2014-07" db="EMBL/GenBank/DDBJ databases">
        <title>Draft genome sequence of Thalassospira profundimaris S25-3-2.</title>
        <authorList>
            <person name="Lai Q."/>
            <person name="Shao Z."/>
        </authorList>
    </citation>
    <scope>NUCLEOTIDE SEQUENCE [LARGE SCALE GENOMIC DNA]</scope>
    <source>
        <strain evidence="2 3">S25-3-2</strain>
    </source>
</reference>
<comment type="caution">
    <text evidence="2">The sequence shown here is derived from an EMBL/GenBank/DDBJ whole genome shotgun (WGS) entry which is preliminary data.</text>
</comment>
<feature type="region of interest" description="Disordered" evidence="1">
    <location>
        <begin position="1"/>
        <end position="31"/>
    </location>
</feature>
<name>A0A367WKE4_9PROT</name>
<accession>A0A367WKE4</accession>
<sequence length="64" mass="6704">MTPCDRNAGFDGFGRSAEKHTGRTVRKPQMSVKDMSGFPSFLPIAIAGGIGDVAMPPGLKGPEL</sequence>